<keyword evidence="5 6" id="KW-0143">Chaperone</keyword>
<dbReference type="NCBIfam" id="NF041083">
    <property type="entry name" value="thermosome_beta"/>
    <property type="match status" value="1"/>
</dbReference>
<dbReference type="InterPro" id="IPR017998">
    <property type="entry name" value="Chaperone_TCP-1"/>
</dbReference>
<dbReference type="Gene3D" id="3.30.260.10">
    <property type="entry name" value="TCP-1-like chaperonin intermediate domain"/>
    <property type="match status" value="1"/>
</dbReference>
<protein>
    <submittedName>
        <fullName evidence="8">Thermosome subunit</fullName>
    </submittedName>
</protein>
<dbReference type="InterPro" id="IPR012714">
    <property type="entry name" value="Thermosome_arc"/>
</dbReference>
<evidence type="ECO:0000313" key="8">
    <source>
        <dbReference type="EMBL" id="MBE6510001.1"/>
    </source>
</evidence>
<dbReference type="GO" id="GO:0051082">
    <property type="term" value="F:unfolded protein binding"/>
    <property type="evidence" value="ECO:0007669"/>
    <property type="project" value="InterPro"/>
</dbReference>
<keyword evidence="4 6" id="KW-0067">ATP-binding</keyword>
<dbReference type="EMBL" id="SUTF01000002">
    <property type="protein sequence ID" value="MBE6510001.1"/>
    <property type="molecule type" value="Genomic_DNA"/>
</dbReference>
<evidence type="ECO:0000256" key="5">
    <source>
        <dbReference type="ARBA" id="ARBA00023186"/>
    </source>
</evidence>
<proteinExistence type="inferred from homology"/>
<dbReference type="Pfam" id="PF00118">
    <property type="entry name" value="Cpn60_TCP1"/>
    <property type="match status" value="1"/>
</dbReference>
<dbReference type="InterPro" id="IPR002423">
    <property type="entry name" value="Cpn60/GroEL/TCP-1"/>
</dbReference>
<evidence type="ECO:0000256" key="4">
    <source>
        <dbReference type="ARBA" id="ARBA00022840"/>
    </source>
</evidence>
<dbReference type="GO" id="GO:0005524">
    <property type="term" value="F:ATP binding"/>
    <property type="evidence" value="ECO:0007669"/>
    <property type="project" value="UniProtKB-KW"/>
</dbReference>
<dbReference type="PANTHER" id="PTHR11353">
    <property type="entry name" value="CHAPERONIN"/>
    <property type="match status" value="1"/>
</dbReference>
<dbReference type="Gene3D" id="3.50.7.10">
    <property type="entry name" value="GroEL"/>
    <property type="match status" value="1"/>
</dbReference>
<dbReference type="SUPFAM" id="SSF54849">
    <property type="entry name" value="GroEL-intermediate domain like"/>
    <property type="match status" value="1"/>
</dbReference>
<evidence type="ECO:0000256" key="7">
    <source>
        <dbReference type="SAM" id="MobiDB-lite"/>
    </source>
</evidence>
<dbReference type="SUPFAM" id="SSF52029">
    <property type="entry name" value="GroEL apical domain-like"/>
    <property type="match status" value="1"/>
</dbReference>
<dbReference type="PROSITE" id="PS00995">
    <property type="entry name" value="TCP1_3"/>
    <property type="match status" value="1"/>
</dbReference>
<dbReference type="InterPro" id="IPR054827">
    <property type="entry name" value="thermosome_alpha"/>
</dbReference>
<dbReference type="InterPro" id="IPR027410">
    <property type="entry name" value="TCP-1-like_intermed_sf"/>
</dbReference>
<dbReference type="SUPFAM" id="SSF48592">
    <property type="entry name" value="GroEL equatorial domain-like"/>
    <property type="match status" value="1"/>
</dbReference>
<gene>
    <name evidence="8" type="ORF">E7Z74_01840</name>
</gene>
<keyword evidence="3 6" id="KW-0547">Nucleotide-binding</keyword>
<comment type="function">
    <text evidence="1">Molecular chaperone; binds unfolded polypeptides in vitro, and has a weak ATPase activity.</text>
</comment>
<dbReference type="InterPro" id="IPR027413">
    <property type="entry name" value="GROEL-like_equatorial_sf"/>
</dbReference>
<accession>A0A8T3VKS7</accession>
<comment type="caution">
    <text evidence="8">The sequence shown here is derived from an EMBL/GenBank/DDBJ whole genome shotgun (WGS) entry which is preliminary data.</text>
</comment>
<evidence type="ECO:0000256" key="3">
    <source>
        <dbReference type="ARBA" id="ARBA00022741"/>
    </source>
</evidence>
<reference evidence="8" key="1">
    <citation type="submission" date="2019-04" db="EMBL/GenBank/DDBJ databases">
        <title>Evolution of Biomass-Degrading Anaerobic Consortia Revealed by Metagenomics.</title>
        <authorList>
            <person name="Peng X."/>
        </authorList>
    </citation>
    <scope>NUCLEOTIDE SEQUENCE</scope>
    <source>
        <strain evidence="8">SIG13</strain>
    </source>
</reference>
<dbReference type="InterPro" id="IPR002194">
    <property type="entry name" value="Chaperonin_TCP-1_CS"/>
</dbReference>
<dbReference type="NCBIfam" id="NF041082">
    <property type="entry name" value="thermosome_alpha"/>
    <property type="match status" value="1"/>
</dbReference>
<organism evidence="8 9">
    <name type="scientific">Methanobrevibacter millerae</name>
    <dbReference type="NCBI Taxonomy" id="230361"/>
    <lineage>
        <taxon>Archaea</taxon>
        <taxon>Methanobacteriati</taxon>
        <taxon>Methanobacteriota</taxon>
        <taxon>Methanomada group</taxon>
        <taxon>Methanobacteria</taxon>
        <taxon>Methanobacteriales</taxon>
        <taxon>Methanobacteriaceae</taxon>
        <taxon>Methanobrevibacter</taxon>
    </lineage>
</organism>
<comment type="similarity">
    <text evidence="2 6">Belongs to the TCP-1 chaperonin family.</text>
</comment>
<dbReference type="Gene3D" id="1.10.560.10">
    <property type="entry name" value="GroEL-like equatorial domain"/>
    <property type="match status" value="1"/>
</dbReference>
<dbReference type="Proteomes" id="UP000713479">
    <property type="component" value="Unassembled WGS sequence"/>
</dbReference>
<dbReference type="GO" id="GO:0140662">
    <property type="term" value="F:ATP-dependent protein folding chaperone"/>
    <property type="evidence" value="ECO:0007669"/>
    <property type="project" value="InterPro"/>
</dbReference>
<feature type="region of interest" description="Disordered" evidence="7">
    <location>
        <begin position="520"/>
        <end position="552"/>
    </location>
</feature>
<dbReference type="PROSITE" id="PS00750">
    <property type="entry name" value="TCP1_1"/>
    <property type="match status" value="1"/>
</dbReference>
<dbReference type="NCBIfam" id="TIGR02339">
    <property type="entry name" value="thermosome_arch"/>
    <property type="match status" value="1"/>
</dbReference>
<dbReference type="InterPro" id="IPR053374">
    <property type="entry name" value="TCP-1_chaperonin"/>
</dbReference>
<dbReference type="AlphaFoldDB" id="A0A8T3VKS7"/>
<evidence type="ECO:0000256" key="2">
    <source>
        <dbReference type="ARBA" id="ARBA00008020"/>
    </source>
</evidence>
<dbReference type="InterPro" id="IPR027409">
    <property type="entry name" value="GroEL-like_apical_dom_sf"/>
</dbReference>
<dbReference type="GO" id="GO:0016887">
    <property type="term" value="F:ATP hydrolysis activity"/>
    <property type="evidence" value="ECO:0007669"/>
    <property type="project" value="InterPro"/>
</dbReference>
<evidence type="ECO:0000256" key="6">
    <source>
        <dbReference type="RuleBase" id="RU004187"/>
    </source>
</evidence>
<dbReference type="PRINTS" id="PR00304">
    <property type="entry name" value="TCOMPLEXTCP1"/>
</dbReference>
<name>A0A8T3VKS7_9EURY</name>
<sequence>MANQPIFILPEGTERYSKRDALRMNITAAKVLAGIVRTTLGPKGMDKMLVSGMGDITITNDGATIMREMDIAQPAARMLVETAKKQEEIVGDGTTSVVVIAGELLAKAEELLEDGIATSVVVKGFRNATSKAVEILNEIAIDADDKETLQKVAVTAMSGKGSDYAKEHLAELVVDAALRIEEDGESDIDNINIQRVSGDSVEDSFLAEGIVIDKTPLSKNMPEVVEDAKIAIMKYPIELKDINTSTKIDITSPDQFAAFLDNEEEMIKDLVNQIVDSGANVLFCQKGIDDLAEHYLKKAGIMAFKRVKKSDMERIEKATGAKLVTDIEDLSEDKLGYAGKVYLEKLFDHKLTFIEECENPKASSIVLRGSTRYVTEQIARALDDALGVVAATIEEGKVLIGGGACEIDLVKELRDYGESVSGREQLAILKYAEALEVIPRTLIENAGLDTINLIADLKAAHEDSNAIGINVFTGEVVDMKDAGVIEPLRVKVQALQSAGEAAEMILRIDDMIAARNALNSTGADESGNDDSGMPPMPGMGGMGGMGGMPPMM</sequence>
<feature type="compositionally biased region" description="Gly residues" evidence="7">
    <location>
        <begin position="538"/>
        <end position="552"/>
    </location>
</feature>
<evidence type="ECO:0000313" key="9">
    <source>
        <dbReference type="Proteomes" id="UP000713479"/>
    </source>
</evidence>
<evidence type="ECO:0000256" key="1">
    <source>
        <dbReference type="ARBA" id="ARBA00002462"/>
    </source>
</evidence>